<sequence>MRLSSDNDVYPRRPGSRERCDLPLADSLLTSLANSPVAAHVASKGSMVTQAMVLNEVVVADSATNDRKRVRGLQIEECREEELYERSRAKQKIVLGILFTVVALEALYLFGVVVTYTADWFILLLAVTRRLKRLRSQL</sequence>
<keyword evidence="1" id="KW-0472">Membrane</keyword>
<keyword evidence="1" id="KW-0812">Transmembrane</keyword>
<dbReference type="Proteomes" id="UP000429607">
    <property type="component" value="Unassembled WGS sequence"/>
</dbReference>
<organism evidence="2 3">
    <name type="scientific">Phytophthora rubi</name>
    <dbReference type="NCBI Taxonomy" id="129364"/>
    <lineage>
        <taxon>Eukaryota</taxon>
        <taxon>Sar</taxon>
        <taxon>Stramenopiles</taxon>
        <taxon>Oomycota</taxon>
        <taxon>Peronosporomycetes</taxon>
        <taxon>Peronosporales</taxon>
        <taxon>Peronosporaceae</taxon>
        <taxon>Phytophthora</taxon>
    </lineage>
</organism>
<reference evidence="2 3" key="1">
    <citation type="submission" date="2018-09" db="EMBL/GenBank/DDBJ databases">
        <title>Genomic investigation of the strawberry pathogen Phytophthora fragariae indicates pathogenicity is determined by transcriptional variation in three key races.</title>
        <authorList>
            <person name="Adams T.M."/>
            <person name="Armitage A.D."/>
            <person name="Sobczyk M.K."/>
            <person name="Bates H.J."/>
            <person name="Dunwell J.M."/>
            <person name="Nellist C.F."/>
            <person name="Harrison R.J."/>
        </authorList>
    </citation>
    <scope>NUCLEOTIDE SEQUENCE [LARGE SCALE GENOMIC DNA]</scope>
    <source>
        <strain evidence="2 3">SCRP249</strain>
    </source>
</reference>
<evidence type="ECO:0000313" key="2">
    <source>
        <dbReference type="EMBL" id="KAE9031677.1"/>
    </source>
</evidence>
<evidence type="ECO:0000256" key="1">
    <source>
        <dbReference type="SAM" id="Phobius"/>
    </source>
</evidence>
<dbReference type="AlphaFoldDB" id="A0A6A3ML54"/>
<feature type="transmembrane region" description="Helical" evidence="1">
    <location>
        <begin position="93"/>
        <end position="126"/>
    </location>
</feature>
<proteinExistence type="predicted"/>
<dbReference type="EMBL" id="QXFV01000661">
    <property type="protein sequence ID" value="KAE9031677.1"/>
    <property type="molecule type" value="Genomic_DNA"/>
</dbReference>
<name>A0A6A3ML54_9STRA</name>
<accession>A0A6A3ML54</accession>
<keyword evidence="1" id="KW-1133">Transmembrane helix</keyword>
<gene>
    <name evidence="2" type="ORF">PR001_g10962</name>
</gene>
<evidence type="ECO:0000313" key="3">
    <source>
        <dbReference type="Proteomes" id="UP000429607"/>
    </source>
</evidence>
<comment type="caution">
    <text evidence="2">The sequence shown here is derived from an EMBL/GenBank/DDBJ whole genome shotgun (WGS) entry which is preliminary data.</text>
</comment>
<protein>
    <submittedName>
        <fullName evidence="2">Uncharacterized protein</fullName>
    </submittedName>
</protein>